<dbReference type="EMBL" id="JANBUO010000085">
    <property type="protein sequence ID" value="KAJ2807793.1"/>
    <property type="molecule type" value="Genomic_DNA"/>
</dbReference>
<evidence type="ECO:0000256" key="14">
    <source>
        <dbReference type="ARBA" id="ARBA00047851"/>
    </source>
</evidence>
<dbReference type="HAMAP" id="MF_00228">
    <property type="entry name" value="Thz_kinase"/>
    <property type="match status" value="1"/>
</dbReference>
<dbReference type="GO" id="GO:0004417">
    <property type="term" value="F:hydroxyethylthiazole kinase activity"/>
    <property type="evidence" value="ECO:0007669"/>
    <property type="project" value="UniProtKB-EC"/>
</dbReference>
<dbReference type="CDD" id="cd00564">
    <property type="entry name" value="TMP_TenI"/>
    <property type="match status" value="1"/>
</dbReference>
<dbReference type="InterPro" id="IPR036206">
    <property type="entry name" value="ThiamineP_synth_sf"/>
</dbReference>
<comment type="cofactor">
    <cofactor evidence="2">
        <name>Mg(2+)</name>
        <dbReference type="ChEBI" id="CHEBI:18420"/>
    </cofactor>
</comment>
<reference evidence="19" key="1">
    <citation type="submission" date="2022-07" db="EMBL/GenBank/DDBJ databases">
        <title>Phylogenomic reconstructions and comparative analyses of Kickxellomycotina fungi.</title>
        <authorList>
            <person name="Reynolds N.K."/>
            <person name="Stajich J.E."/>
            <person name="Barry K."/>
            <person name="Grigoriev I.V."/>
            <person name="Crous P."/>
            <person name="Smith M.E."/>
        </authorList>
    </citation>
    <scope>NUCLEOTIDE SEQUENCE</scope>
    <source>
        <strain evidence="19">NRRL 1565</strain>
    </source>
</reference>
<evidence type="ECO:0000256" key="6">
    <source>
        <dbReference type="ARBA" id="ARBA00022679"/>
    </source>
</evidence>
<comment type="catalytic activity">
    <reaction evidence="1">
        <text>5-(2-hydroxyethyl)-4-methylthiazole + ATP = 4-methyl-5-(2-phosphooxyethyl)-thiazole + ADP + H(+)</text>
        <dbReference type="Rhea" id="RHEA:24212"/>
        <dbReference type="ChEBI" id="CHEBI:15378"/>
        <dbReference type="ChEBI" id="CHEBI:17957"/>
        <dbReference type="ChEBI" id="CHEBI:30616"/>
        <dbReference type="ChEBI" id="CHEBI:58296"/>
        <dbReference type="ChEBI" id="CHEBI:456216"/>
        <dbReference type="EC" id="2.7.1.50"/>
    </reaction>
</comment>
<dbReference type="OrthoDB" id="4994at2759"/>
<comment type="catalytic activity">
    <reaction evidence="13">
        <text>4-methyl-5-(2-phosphooxyethyl)-thiazole + 4-amino-2-methyl-5-(diphosphooxymethyl)pyrimidine + H(+) = thiamine phosphate + diphosphate</text>
        <dbReference type="Rhea" id="RHEA:22328"/>
        <dbReference type="ChEBI" id="CHEBI:15378"/>
        <dbReference type="ChEBI" id="CHEBI:33019"/>
        <dbReference type="ChEBI" id="CHEBI:37575"/>
        <dbReference type="ChEBI" id="CHEBI:57841"/>
        <dbReference type="ChEBI" id="CHEBI:58296"/>
        <dbReference type="EC" id="2.5.1.3"/>
    </reaction>
</comment>
<dbReference type="Gene3D" id="3.20.20.70">
    <property type="entry name" value="Aldolase class I"/>
    <property type="match status" value="1"/>
</dbReference>
<dbReference type="GO" id="GO:0000287">
    <property type="term" value="F:magnesium ion binding"/>
    <property type="evidence" value="ECO:0007669"/>
    <property type="project" value="InterPro"/>
</dbReference>
<evidence type="ECO:0000256" key="12">
    <source>
        <dbReference type="ARBA" id="ARBA00022977"/>
    </source>
</evidence>
<dbReference type="InterPro" id="IPR029056">
    <property type="entry name" value="Ribokinase-like"/>
</dbReference>
<dbReference type="InterPro" id="IPR022998">
    <property type="entry name" value="ThiamineP_synth_TenI"/>
</dbReference>
<dbReference type="CDD" id="cd01170">
    <property type="entry name" value="THZ_kinase"/>
    <property type="match status" value="1"/>
</dbReference>
<name>A0A9W8LUT7_9FUNG</name>
<evidence type="ECO:0000256" key="16">
    <source>
        <dbReference type="ARBA" id="ARBA00061146"/>
    </source>
</evidence>
<evidence type="ECO:0000256" key="9">
    <source>
        <dbReference type="ARBA" id="ARBA00022777"/>
    </source>
</evidence>
<evidence type="ECO:0000259" key="18">
    <source>
        <dbReference type="Pfam" id="PF02581"/>
    </source>
</evidence>
<evidence type="ECO:0000256" key="2">
    <source>
        <dbReference type="ARBA" id="ARBA00001946"/>
    </source>
</evidence>
<evidence type="ECO:0000256" key="10">
    <source>
        <dbReference type="ARBA" id="ARBA00022840"/>
    </source>
</evidence>
<dbReference type="Gene3D" id="3.40.1190.20">
    <property type="match status" value="1"/>
</dbReference>
<evidence type="ECO:0000256" key="7">
    <source>
        <dbReference type="ARBA" id="ARBA00022723"/>
    </source>
</evidence>
<protein>
    <submittedName>
        <fullName evidence="19">Thiamine biosynthetic bifunctional enzyme</fullName>
    </submittedName>
</protein>
<comment type="catalytic activity">
    <reaction evidence="14">
        <text>2-(2-carboxy-4-methylthiazol-5-yl)ethyl phosphate + 4-amino-2-methyl-5-(diphosphooxymethyl)pyrimidine + 2 H(+) = thiamine phosphate + CO2 + diphosphate</text>
        <dbReference type="Rhea" id="RHEA:47848"/>
        <dbReference type="ChEBI" id="CHEBI:15378"/>
        <dbReference type="ChEBI" id="CHEBI:16526"/>
        <dbReference type="ChEBI" id="CHEBI:33019"/>
        <dbReference type="ChEBI" id="CHEBI:37575"/>
        <dbReference type="ChEBI" id="CHEBI:57841"/>
        <dbReference type="ChEBI" id="CHEBI:62890"/>
        <dbReference type="EC" id="2.5.1.3"/>
    </reaction>
</comment>
<dbReference type="PRINTS" id="PR01099">
    <property type="entry name" value="HYETHTZKNASE"/>
</dbReference>
<dbReference type="InterPro" id="IPR013785">
    <property type="entry name" value="Aldolase_TIM"/>
</dbReference>
<accession>A0A9W8LUT7</accession>
<dbReference type="FunFam" id="3.20.20.70:FF:000104">
    <property type="entry name" value="Thiamine biosynthetic bifunctional enzyme"/>
    <property type="match status" value="1"/>
</dbReference>
<keyword evidence="7" id="KW-0479">Metal-binding</keyword>
<keyword evidence="9" id="KW-0418">Kinase</keyword>
<comment type="catalytic activity">
    <reaction evidence="15">
        <text>2-[(2R,5Z)-2-carboxy-4-methylthiazol-5(2H)-ylidene]ethyl phosphate + 4-amino-2-methyl-5-(diphosphooxymethyl)pyrimidine + 2 H(+) = thiamine phosphate + CO2 + diphosphate</text>
        <dbReference type="Rhea" id="RHEA:47844"/>
        <dbReference type="ChEBI" id="CHEBI:15378"/>
        <dbReference type="ChEBI" id="CHEBI:16526"/>
        <dbReference type="ChEBI" id="CHEBI:33019"/>
        <dbReference type="ChEBI" id="CHEBI:37575"/>
        <dbReference type="ChEBI" id="CHEBI:57841"/>
        <dbReference type="ChEBI" id="CHEBI:62899"/>
        <dbReference type="EC" id="2.5.1.3"/>
    </reaction>
</comment>
<keyword evidence="11" id="KW-0460">Magnesium</keyword>
<dbReference type="NCBIfam" id="NF006830">
    <property type="entry name" value="PRK09355.1"/>
    <property type="match status" value="1"/>
</dbReference>
<dbReference type="PANTHER" id="PTHR20857:SF23">
    <property type="entry name" value="THIAMINE BIOSYNTHETIC BIFUNCTIONAL ENZYME"/>
    <property type="match status" value="1"/>
</dbReference>
<organism evidence="19 20">
    <name type="scientific">Coemansia guatemalensis</name>
    <dbReference type="NCBI Taxonomy" id="2761395"/>
    <lineage>
        <taxon>Eukaryota</taxon>
        <taxon>Fungi</taxon>
        <taxon>Fungi incertae sedis</taxon>
        <taxon>Zoopagomycota</taxon>
        <taxon>Kickxellomycotina</taxon>
        <taxon>Kickxellomycetes</taxon>
        <taxon>Kickxellales</taxon>
        <taxon>Kickxellaceae</taxon>
        <taxon>Coemansia</taxon>
    </lineage>
</organism>
<proteinExistence type="inferred from homology"/>
<dbReference type="GO" id="GO:0005737">
    <property type="term" value="C:cytoplasm"/>
    <property type="evidence" value="ECO:0007669"/>
    <property type="project" value="TreeGrafter"/>
</dbReference>
<evidence type="ECO:0000256" key="5">
    <source>
        <dbReference type="ARBA" id="ARBA00005165"/>
    </source>
</evidence>
<keyword evidence="10" id="KW-0067">ATP-binding</keyword>
<dbReference type="GO" id="GO:0004789">
    <property type="term" value="F:thiamine-phosphate diphosphorylase activity"/>
    <property type="evidence" value="ECO:0007669"/>
    <property type="project" value="UniProtKB-EC"/>
</dbReference>
<evidence type="ECO:0000256" key="8">
    <source>
        <dbReference type="ARBA" id="ARBA00022741"/>
    </source>
</evidence>
<dbReference type="Proteomes" id="UP001140094">
    <property type="component" value="Unassembled WGS sequence"/>
</dbReference>
<comment type="similarity">
    <text evidence="17">In the N-terminal section; belongs to the thiamine-phosphate synthase family.</text>
</comment>
<comment type="function">
    <text evidence="3">Condenses 4-methyl-5-(beta-hydroxyethyl)thiazole monophosphate (THZ-P) and 2-methyl-4-amino-5-hydroxymethyl pyrimidine pyrophosphate (HMP-PP) to form thiamine monophosphate (TMP).</text>
</comment>
<gene>
    <name evidence="19" type="primary">THI6</name>
    <name evidence="19" type="ORF">H4R20_001128</name>
</gene>
<keyword evidence="6" id="KW-0808">Transferase</keyword>
<evidence type="ECO:0000256" key="4">
    <source>
        <dbReference type="ARBA" id="ARBA00004868"/>
    </source>
</evidence>
<keyword evidence="12" id="KW-0784">Thiamine biosynthesis</keyword>
<comment type="similarity">
    <text evidence="16">In the C-terminal section; belongs to the Thz kinase family.</text>
</comment>
<evidence type="ECO:0000256" key="13">
    <source>
        <dbReference type="ARBA" id="ARBA00047334"/>
    </source>
</evidence>
<keyword evidence="20" id="KW-1185">Reference proteome</keyword>
<dbReference type="AlphaFoldDB" id="A0A9W8LUT7"/>
<comment type="caution">
    <text evidence="19">The sequence shown here is derived from an EMBL/GenBank/DDBJ whole genome shotgun (WGS) entry which is preliminary data.</text>
</comment>
<dbReference type="PANTHER" id="PTHR20857">
    <property type="entry name" value="THIAMINE-PHOSPHATE PYROPHOSPHORYLASE"/>
    <property type="match status" value="1"/>
</dbReference>
<evidence type="ECO:0000256" key="17">
    <source>
        <dbReference type="ARBA" id="ARBA00061283"/>
    </source>
</evidence>
<dbReference type="Pfam" id="PF02581">
    <property type="entry name" value="TMP-TENI"/>
    <property type="match status" value="1"/>
</dbReference>
<evidence type="ECO:0000256" key="3">
    <source>
        <dbReference type="ARBA" id="ARBA00003814"/>
    </source>
</evidence>
<evidence type="ECO:0000256" key="1">
    <source>
        <dbReference type="ARBA" id="ARBA00001771"/>
    </source>
</evidence>
<dbReference type="GO" id="GO:0009228">
    <property type="term" value="P:thiamine biosynthetic process"/>
    <property type="evidence" value="ECO:0007669"/>
    <property type="project" value="UniProtKB-KW"/>
</dbReference>
<comment type="pathway">
    <text evidence="4">Cofactor biosynthesis; thiamine diphosphate biosynthesis; 4-methyl-5-(2-phosphoethyl)-thiazole from 5-(2-hydroxyethyl)-4-methylthiazole: step 1/1.</text>
</comment>
<dbReference type="SUPFAM" id="SSF51391">
    <property type="entry name" value="Thiamin phosphate synthase"/>
    <property type="match status" value="1"/>
</dbReference>
<dbReference type="NCBIfam" id="TIGR00693">
    <property type="entry name" value="thiE"/>
    <property type="match status" value="1"/>
</dbReference>
<evidence type="ECO:0000313" key="20">
    <source>
        <dbReference type="Proteomes" id="UP001140094"/>
    </source>
</evidence>
<feature type="domain" description="Thiamine phosphate synthase/TenI" evidence="18">
    <location>
        <begin position="12"/>
        <end position="210"/>
    </location>
</feature>
<evidence type="ECO:0000313" key="19">
    <source>
        <dbReference type="EMBL" id="KAJ2807793.1"/>
    </source>
</evidence>
<dbReference type="HAMAP" id="MF_00097">
    <property type="entry name" value="TMP_synthase"/>
    <property type="match status" value="1"/>
</dbReference>
<dbReference type="GO" id="GO:0005524">
    <property type="term" value="F:ATP binding"/>
    <property type="evidence" value="ECO:0007669"/>
    <property type="project" value="UniProtKB-KW"/>
</dbReference>
<evidence type="ECO:0000256" key="11">
    <source>
        <dbReference type="ARBA" id="ARBA00022842"/>
    </source>
</evidence>
<evidence type="ECO:0000256" key="15">
    <source>
        <dbReference type="ARBA" id="ARBA00047883"/>
    </source>
</evidence>
<dbReference type="InterPro" id="IPR034291">
    <property type="entry name" value="TMP_synthase"/>
</dbReference>
<dbReference type="InterPro" id="IPR000417">
    <property type="entry name" value="Hyethyz_kinase"/>
</dbReference>
<dbReference type="Pfam" id="PF02110">
    <property type="entry name" value="HK"/>
    <property type="match status" value="1"/>
</dbReference>
<sequence>MAASGPKLDLTLYLVTDSGMVSESKTLVQTIDEAIQGGVTIVQLREKTAETGDFISLAHKVLQVTRRAGVPLLINDRIDVALAVDADGVHIGQDDMPLADARRILGPDKIIGVTVQSSEEAEAAVRGGANYVGIGTCYATPTKQVKVEPQGPSGIRGVWEHVLKVPSPTHPIRAVTIGGINAYNAVHVLDSTRTQGNNIALDGLAVVSAIMAAEDPRSAAQKMRAQIRFAMESSWLVRPRVNLASTQELQAVRRAAADVFAQTKSESLTPLVQHITNIVVVNDCANACLAMGGSPIMATEAEEQRDLAPAISSLVINVGTLGKQQVAGMRAAMQQARLHNTPIVLDPVAAGATKYRAQVIAELLRDFGAHVIKGNAGEIAALAGLTEVRSRGVDSVGSGFSDPAAVVAEYSRRQRCVVVMTGAIDYLSDGRSTFAIRNGHPLQATITGSGCMAGTALATFIHSMAHVDPLIGALTGIAAINLAAEHAARRNDVKGPGTFRAAFIDEMYNLSSEQLYDEMVLERLA</sequence>
<keyword evidence="8" id="KW-0547">Nucleotide-binding</keyword>
<comment type="pathway">
    <text evidence="5">Cofactor biosynthesis; thiamine diphosphate biosynthesis; thiamine phosphate from 4-amino-2-methyl-5-diphosphomethylpyrimidine and 4-methyl-5-(2-phosphoethyl)-thiazole: step 1/1.</text>
</comment>
<dbReference type="SUPFAM" id="SSF53613">
    <property type="entry name" value="Ribokinase-like"/>
    <property type="match status" value="1"/>
</dbReference>